<sequence>MNVTYRTIKAALRWFVLPVLLALGVNHGALAACTVTTANPDYIYTLPSTLTVARNAPVGTVILSYAPPGQNNPTASGTCPVTAYAVDAMAGSWTTTSVADVYATNVPGIGIKVLGKASNHPVPLLPTVYQWSGSATGPFSGYWDSFGYQLVVTGPVSPGTLSFASPVASMWLSTSTTALVDAAVVTNLQINGTTNIVARACTTPDVTVNLGNHLSSEFSGVGSKTSSTSFNIALNGCPSGLNTIQYQIDPVTSIVSGTGNTVVALNSGSTANRVGVQLLDGNGNPLALSSPITFSGYSSSTGGDYTIPLKARYYQIDTPVGPGSANTSMIFTMTYQ</sequence>
<dbReference type="KEGG" id="rme:Rmet_4253"/>
<feature type="domain" description="Fimbrial-type adhesion" evidence="3">
    <location>
        <begin position="194"/>
        <end position="336"/>
    </location>
</feature>
<geneLocation type="plasmid" evidence="4 5">
    <name>megaplasmid</name>
</geneLocation>
<dbReference type="InterPro" id="IPR050263">
    <property type="entry name" value="Bact_Fimbrial_Adh_Pro"/>
</dbReference>
<dbReference type="PANTHER" id="PTHR33420">
    <property type="entry name" value="FIMBRIAL SUBUNIT ELFA-RELATED"/>
    <property type="match status" value="1"/>
</dbReference>
<proteinExistence type="predicted"/>
<dbReference type="GO" id="GO:0009289">
    <property type="term" value="C:pilus"/>
    <property type="evidence" value="ECO:0007669"/>
    <property type="project" value="InterPro"/>
</dbReference>
<dbReference type="PANTHER" id="PTHR33420:SF3">
    <property type="entry name" value="FIMBRIAL SUBUNIT ELFA"/>
    <property type="match status" value="1"/>
</dbReference>
<dbReference type="AlphaFoldDB" id="Q1LFF7"/>
<keyword evidence="4" id="KW-0614">Plasmid</keyword>
<evidence type="ECO:0000313" key="4">
    <source>
        <dbReference type="EMBL" id="ABF11119.1"/>
    </source>
</evidence>
<dbReference type="GO" id="GO:0043709">
    <property type="term" value="P:cell adhesion involved in single-species biofilm formation"/>
    <property type="evidence" value="ECO:0007669"/>
    <property type="project" value="TreeGrafter"/>
</dbReference>
<dbReference type="eggNOG" id="COG3539">
    <property type="taxonomic scope" value="Bacteria"/>
</dbReference>
<dbReference type="Gene3D" id="2.60.40.1090">
    <property type="entry name" value="Fimbrial-type adhesion domain"/>
    <property type="match status" value="1"/>
</dbReference>
<protein>
    <submittedName>
        <fullName evidence="4">Fimbrial protein</fullName>
    </submittedName>
</protein>
<dbReference type="HOGENOM" id="CLU_058392_1_0_4"/>
<feature type="chain" id="PRO_5004193447" evidence="2">
    <location>
        <begin position="32"/>
        <end position="336"/>
    </location>
</feature>
<evidence type="ECO:0000256" key="2">
    <source>
        <dbReference type="SAM" id="SignalP"/>
    </source>
</evidence>
<keyword evidence="5" id="KW-1185">Reference proteome</keyword>
<organism evidence="4 5">
    <name type="scientific">Cupriavidus metallidurans (strain ATCC 43123 / DSM 2839 / NBRC 102507 / CH34)</name>
    <name type="common">Ralstonia metallidurans</name>
    <dbReference type="NCBI Taxonomy" id="266264"/>
    <lineage>
        <taxon>Bacteria</taxon>
        <taxon>Pseudomonadati</taxon>
        <taxon>Pseudomonadota</taxon>
        <taxon>Betaproteobacteria</taxon>
        <taxon>Burkholderiales</taxon>
        <taxon>Burkholderiaceae</taxon>
        <taxon>Cupriavidus</taxon>
    </lineage>
</organism>
<dbReference type="InterPro" id="IPR036937">
    <property type="entry name" value="Adhesion_dom_fimbrial_sf"/>
</dbReference>
<evidence type="ECO:0000259" key="3">
    <source>
        <dbReference type="Pfam" id="PF00419"/>
    </source>
</evidence>
<dbReference type="InterPro" id="IPR008966">
    <property type="entry name" value="Adhesion_dom_sf"/>
</dbReference>
<reference evidence="5" key="1">
    <citation type="journal article" date="2010" name="PLoS ONE">
        <title>The complete genome sequence of Cupriavidus metallidurans strain CH34, a master survivalist in harsh and anthropogenic environments.</title>
        <authorList>
            <person name="Janssen P.J."/>
            <person name="Van Houdt R."/>
            <person name="Moors H."/>
            <person name="Monsieurs P."/>
            <person name="Morin N."/>
            <person name="Michaux A."/>
            <person name="Benotmane M.A."/>
            <person name="Leys N."/>
            <person name="Vallaeys T."/>
            <person name="Lapidus A."/>
            <person name="Monchy S."/>
            <person name="Medigue C."/>
            <person name="Taghavi S."/>
            <person name="McCorkle S."/>
            <person name="Dunn J."/>
            <person name="van der Lelie D."/>
            <person name="Mergeay M."/>
        </authorList>
    </citation>
    <scope>NUCLEOTIDE SEQUENCE [LARGE SCALE GENOMIC DNA]</scope>
    <source>
        <strain evidence="5">ATCC 43123 / DSM 2839 / NBRC 102507 / CH34</strain>
    </source>
</reference>
<feature type="signal peptide" evidence="2">
    <location>
        <begin position="1"/>
        <end position="31"/>
    </location>
</feature>
<evidence type="ECO:0000313" key="5">
    <source>
        <dbReference type="Proteomes" id="UP000002429"/>
    </source>
</evidence>
<dbReference type="EMBL" id="CP000353">
    <property type="protein sequence ID" value="ABF11119.1"/>
    <property type="molecule type" value="Genomic_DNA"/>
</dbReference>
<accession>Q1LFF7</accession>
<evidence type="ECO:0000256" key="1">
    <source>
        <dbReference type="ARBA" id="ARBA00022729"/>
    </source>
</evidence>
<dbReference type="Proteomes" id="UP000002429">
    <property type="component" value="Plasmid megaplasmid"/>
</dbReference>
<name>Q1LFF7_CUPMC</name>
<dbReference type="Gene3D" id="2.60.40.3310">
    <property type="match status" value="1"/>
</dbReference>
<gene>
    <name evidence="4" type="ordered locus">Rmet_4253</name>
</gene>
<dbReference type="SUPFAM" id="SSF49401">
    <property type="entry name" value="Bacterial adhesins"/>
    <property type="match status" value="1"/>
</dbReference>
<dbReference type="Pfam" id="PF00419">
    <property type="entry name" value="Fimbrial"/>
    <property type="match status" value="1"/>
</dbReference>
<keyword evidence="1 2" id="KW-0732">Signal</keyword>
<dbReference type="InterPro" id="IPR000259">
    <property type="entry name" value="Adhesion_dom_fimbrial"/>
</dbReference>
<dbReference type="PROSITE" id="PS51257">
    <property type="entry name" value="PROKAR_LIPOPROTEIN"/>
    <property type="match status" value="1"/>
</dbReference>